<dbReference type="PANTHER" id="PTHR15396:SF1">
    <property type="entry name" value="RIBONUCLEASE P PROTEIN SUBUNIT P40"/>
    <property type="match status" value="1"/>
</dbReference>
<dbReference type="GO" id="GO:0000172">
    <property type="term" value="C:ribonuclease MRP complex"/>
    <property type="evidence" value="ECO:0007669"/>
    <property type="project" value="TreeGrafter"/>
</dbReference>
<proteinExistence type="predicted"/>
<evidence type="ECO:0000313" key="1">
    <source>
        <dbReference type="EMBL" id="KAH9366717.1"/>
    </source>
</evidence>
<dbReference type="InterPro" id="IPR013893">
    <property type="entry name" value="RNase_P_Rpp40"/>
</dbReference>
<sequence length="332" mass="37550">MKPPKFGNCELQGSLECCALTLTDLKLAFQEAGAQTTKLQELKQELDGLVSAEVECKDVFDHVYEVPSDCFIYCLEGFMCRKLLRNMFCLVCREGLVEESEVHKQPEGALVLCKTRGSMIDLRKECFRPEKKNYERVRQSLERCGELVANVAVCWEPPEEPPSLPALSAKSHFSHAGYNVVTCKPRHRSSVEFTQSTPAALETLDLEEEDLLPVHEWLGAVVCGIASRDPENLDDEFVSRYHCPQPSTEVSRLLVADWRGFFTPACVVHLVSLLRQCMVGEEWPFFCLVLHRFDDDPTQPCDKHRSLLLGRSSELSIVCAANGRYCLFRSPK</sequence>
<dbReference type="GO" id="GO:0030681">
    <property type="term" value="C:multimeric ribonuclease P complex"/>
    <property type="evidence" value="ECO:0007669"/>
    <property type="project" value="TreeGrafter"/>
</dbReference>
<name>A0A9J6FUD0_HAELO</name>
<reference evidence="1 2" key="1">
    <citation type="journal article" date="2020" name="Cell">
        <title>Large-Scale Comparative Analyses of Tick Genomes Elucidate Their Genetic Diversity and Vector Capacities.</title>
        <authorList>
            <consortium name="Tick Genome and Microbiome Consortium (TIGMIC)"/>
            <person name="Jia N."/>
            <person name="Wang J."/>
            <person name="Shi W."/>
            <person name="Du L."/>
            <person name="Sun Y."/>
            <person name="Zhan W."/>
            <person name="Jiang J.F."/>
            <person name="Wang Q."/>
            <person name="Zhang B."/>
            <person name="Ji P."/>
            <person name="Bell-Sakyi L."/>
            <person name="Cui X.M."/>
            <person name="Yuan T.T."/>
            <person name="Jiang B.G."/>
            <person name="Yang W.F."/>
            <person name="Lam T.T."/>
            <person name="Chang Q.C."/>
            <person name="Ding S.J."/>
            <person name="Wang X.J."/>
            <person name="Zhu J.G."/>
            <person name="Ruan X.D."/>
            <person name="Zhao L."/>
            <person name="Wei J.T."/>
            <person name="Ye R.Z."/>
            <person name="Que T.C."/>
            <person name="Du C.H."/>
            <person name="Zhou Y.H."/>
            <person name="Cheng J.X."/>
            <person name="Dai P.F."/>
            <person name="Guo W.B."/>
            <person name="Han X.H."/>
            <person name="Huang E.J."/>
            <person name="Li L.F."/>
            <person name="Wei W."/>
            <person name="Gao Y.C."/>
            <person name="Liu J.Z."/>
            <person name="Shao H.Z."/>
            <person name="Wang X."/>
            <person name="Wang C.C."/>
            <person name="Yang T.C."/>
            <person name="Huo Q.B."/>
            <person name="Li W."/>
            <person name="Chen H.Y."/>
            <person name="Chen S.E."/>
            <person name="Zhou L.G."/>
            <person name="Ni X.B."/>
            <person name="Tian J.H."/>
            <person name="Sheng Y."/>
            <person name="Liu T."/>
            <person name="Pan Y.S."/>
            <person name="Xia L.Y."/>
            <person name="Li J."/>
            <person name="Zhao F."/>
            <person name="Cao W.C."/>
        </authorList>
    </citation>
    <scope>NUCLEOTIDE SEQUENCE [LARGE SCALE GENOMIC DNA]</scope>
    <source>
        <strain evidence="1">HaeL-2018</strain>
    </source>
</reference>
<dbReference type="EMBL" id="JABSTR010000004">
    <property type="protein sequence ID" value="KAH9366717.1"/>
    <property type="molecule type" value="Genomic_DNA"/>
</dbReference>
<organism evidence="1 2">
    <name type="scientific">Haemaphysalis longicornis</name>
    <name type="common">Bush tick</name>
    <dbReference type="NCBI Taxonomy" id="44386"/>
    <lineage>
        <taxon>Eukaryota</taxon>
        <taxon>Metazoa</taxon>
        <taxon>Ecdysozoa</taxon>
        <taxon>Arthropoda</taxon>
        <taxon>Chelicerata</taxon>
        <taxon>Arachnida</taxon>
        <taxon>Acari</taxon>
        <taxon>Parasitiformes</taxon>
        <taxon>Ixodida</taxon>
        <taxon>Ixodoidea</taxon>
        <taxon>Ixodidae</taxon>
        <taxon>Haemaphysalinae</taxon>
        <taxon>Haemaphysalis</taxon>
    </lineage>
</organism>
<gene>
    <name evidence="1" type="ORF">HPB48_012044</name>
</gene>
<dbReference type="PANTHER" id="PTHR15396">
    <property type="entry name" value="RIBONUCLEASE P PROTEIN SUBUNIT P40"/>
    <property type="match status" value="1"/>
</dbReference>
<dbReference type="GO" id="GO:0000171">
    <property type="term" value="F:ribonuclease MRP activity"/>
    <property type="evidence" value="ECO:0007669"/>
    <property type="project" value="TreeGrafter"/>
</dbReference>
<accession>A0A9J6FUD0</accession>
<protein>
    <submittedName>
        <fullName evidence="1">Uncharacterized protein</fullName>
    </submittedName>
</protein>
<dbReference type="AlphaFoldDB" id="A0A9J6FUD0"/>
<dbReference type="OrthoDB" id="446759at2759"/>
<comment type="caution">
    <text evidence="1">The sequence shown here is derived from an EMBL/GenBank/DDBJ whole genome shotgun (WGS) entry which is preliminary data.</text>
</comment>
<dbReference type="GO" id="GO:0000447">
    <property type="term" value="P:endonucleolytic cleavage in ITS1 to separate SSU-rRNA from 5.8S rRNA and LSU-rRNA from tricistronic rRNA transcript (SSU-rRNA, 5.8S rRNA, LSU-rRNA)"/>
    <property type="evidence" value="ECO:0007669"/>
    <property type="project" value="TreeGrafter"/>
</dbReference>
<dbReference type="Pfam" id="PF08584">
    <property type="entry name" value="Ribonuc_P_40"/>
    <property type="match status" value="1"/>
</dbReference>
<dbReference type="Proteomes" id="UP000821853">
    <property type="component" value="Chromosome 2"/>
</dbReference>
<keyword evidence="2" id="KW-1185">Reference proteome</keyword>
<evidence type="ECO:0000313" key="2">
    <source>
        <dbReference type="Proteomes" id="UP000821853"/>
    </source>
</evidence>
<dbReference type="VEuPathDB" id="VectorBase:HLOH_064470"/>
<dbReference type="GO" id="GO:0004526">
    <property type="term" value="F:ribonuclease P activity"/>
    <property type="evidence" value="ECO:0007669"/>
    <property type="project" value="TreeGrafter"/>
</dbReference>
<dbReference type="GO" id="GO:0001682">
    <property type="term" value="P:tRNA 5'-leader removal"/>
    <property type="evidence" value="ECO:0007669"/>
    <property type="project" value="InterPro"/>
</dbReference>